<keyword evidence="3" id="KW-1185">Reference proteome</keyword>
<feature type="chain" id="PRO_5042900095" description="Ecp2 effector protein domain-containing protein" evidence="1">
    <location>
        <begin position="18"/>
        <end position="148"/>
    </location>
</feature>
<dbReference type="Proteomes" id="UP001280581">
    <property type="component" value="Unassembled WGS sequence"/>
</dbReference>
<keyword evidence="1" id="KW-0732">Signal</keyword>
<evidence type="ECO:0000256" key="1">
    <source>
        <dbReference type="SAM" id="SignalP"/>
    </source>
</evidence>
<organism evidence="2 3">
    <name type="scientific">Pseudopithomyces chartarum</name>
    <dbReference type="NCBI Taxonomy" id="1892770"/>
    <lineage>
        <taxon>Eukaryota</taxon>
        <taxon>Fungi</taxon>
        <taxon>Dikarya</taxon>
        <taxon>Ascomycota</taxon>
        <taxon>Pezizomycotina</taxon>
        <taxon>Dothideomycetes</taxon>
        <taxon>Pleosporomycetidae</taxon>
        <taxon>Pleosporales</taxon>
        <taxon>Massarineae</taxon>
        <taxon>Didymosphaeriaceae</taxon>
        <taxon>Pseudopithomyces</taxon>
    </lineage>
</organism>
<evidence type="ECO:0000313" key="2">
    <source>
        <dbReference type="EMBL" id="KAK3201547.1"/>
    </source>
</evidence>
<accession>A0AAN6RCJ5</accession>
<comment type="caution">
    <text evidence="2">The sequence shown here is derived from an EMBL/GenBank/DDBJ whole genome shotgun (WGS) entry which is preliminary data.</text>
</comment>
<feature type="signal peptide" evidence="1">
    <location>
        <begin position="1"/>
        <end position="17"/>
    </location>
</feature>
<evidence type="ECO:0000313" key="3">
    <source>
        <dbReference type="Proteomes" id="UP001280581"/>
    </source>
</evidence>
<dbReference type="AlphaFoldDB" id="A0AAN6RCJ5"/>
<proteinExistence type="predicted"/>
<name>A0AAN6RCJ5_9PLEO</name>
<gene>
    <name evidence="2" type="ORF">GRF29_185g1324188</name>
</gene>
<protein>
    <recommendedName>
        <fullName evidence="4">Ecp2 effector protein domain-containing protein</fullName>
    </recommendedName>
</protein>
<sequence>MHLSAALLASILTLTSAAPLAESQPNPAPTLSKRGCFSGGESWGVYQSNALSAARSACSAGLGNNAVYNGTPNTTLLSTDEQKSFCINIGPNLKADFNIKRIKGSQRVLGNDECFDGLRKEIEGCGNGGRTGYENWEYTVVADDVEVD</sequence>
<reference evidence="2 3" key="1">
    <citation type="submission" date="2021-02" db="EMBL/GenBank/DDBJ databases">
        <title>Genome assembly of Pseudopithomyces chartarum.</title>
        <authorList>
            <person name="Jauregui R."/>
            <person name="Singh J."/>
            <person name="Voisey C."/>
        </authorList>
    </citation>
    <scope>NUCLEOTIDE SEQUENCE [LARGE SCALE GENOMIC DNA]</scope>
    <source>
        <strain evidence="2 3">AGR01</strain>
    </source>
</reference>
<dbReference type="EMBL" id="WVTA01000016">
    <property type="protein sequence ID" value="KAK3201547.1"/>
    <property type="molecule type" value="Genomic_DNA"/>
</dbReference>
<evidence type="ECO:0008006" key="4">
    <source>
        <dbReference type="Google" id="ProtNLM"/>
    </source>
</evidence>